<organism evidence="3 4">
    <name type="scientific">Plantactinospora sonchi</name>
    <dbReference type="NCBI Taxonomy" id="1544735"/>
    <lineage>
        <taxon>Bacteria</taxon>
        <taxon>Bacillati</taxon>
        <taxon>Actinomycetota</taxon>
        <taxon>Actinomycetes</taxon>
        <taxon>Micromonosporales</taxon>
        <taxon>Micromonosporaceae</taxon>
        <taxon>Plantactinospora</taxon>
    </lineage>
</organism>
<evidence type="ECO:0000313" key="3">
    <source>
        <dbReference type="EMBL" id="MEE6262355.1"/>
    </source>
</evidence>
<comment type="caution">
    <text evidence="3">The sequence shown here is derived from an EMBL/GenBank/DDBJ whole genome shotgun (WGS) entry which is preliminary data.</text>
</comment>
<dbReference type="Gene3D" id="3.40.190.10">
    <property type="entry name" value="Periplasmic binding protein-like II"/>
    <property type="match status" value="2"/>
</dbReference>
<feature type="signal peptide" evidence="1">
    <location>
        <begin position="1"/>
        <end position="38"/>
    </location>
</feature>
<dbReference type="PANTHER" id="PTHR30024">
    <property type="entry name" value="ALIPHATIC SULFONATES-BINDING PROTEIN-RELATED"/>
    <property type="match status" value="1"/>
</dbReference>
<reference evidence="3 4" key="1">
    <citation type="submission" date="2024-01" db="EMBL/GenBank/DDBJ databases">
        <title>Genome insights into Plantactinospora sonchi sp. nov.</title>
        <authorList>
            <person name="Wang L."/>
        </authorList>
    </citation>
    <scope>NUCLEOTIDE SEQUENCE [LARGE SCALE GENOMIC DNA]</scope>
    <source>
        <strain evidence="3 4">NEAU-QY2</strain>
    </source>
</reference>
<dbReference type="SUPFAM" id="SSF53850">
    <property type="entry name" value="Periplasmic binding protein-like II"/>
    <property type="match status" value="1"/>
</dbReference>
<keyword evidence="1" id="KW-0732">Signal</keyword>
<gene>
    <name evidence="3" type="ORF">V1633_28115</name>
</gene>
<evidence type="ECO:0000256" key="1">
    <source>
        <dbReference type="SAM" id="SignalP"/>
    </source>
</evidence>
<dbReference type="InterPro" id="IPR015168">
    <property type="entry name" value="SsuA/THI5"/>
</dbReference>
<dbReference type="EMBL" id="JAZGQK010000027">
    <property type="protein sequence ID" value="MEE6262355.1"/>
    <property type="molecule type" value="Genomic_DNA"/>
</dbReference>
<dbReference type="Proteomes" id="UP001332243">
    <property type="component" value="Unassembled WGS sequence"/>
</dbReference>
<sequence length="364" mass="38901">MSPPSIPFSATGGPPVLRRRTLLAAALGVAATGLTACAGEDTPAVRLALDAPLPAEVPGDTVLRVGDKETQKAIEFSGEINKFAFEVSWANISGGPQTIEAFRADALDIGAVADIPPIHATWTGLPVRIVAARFRQDPVNHPIYQLGVAPGITVASLADLRGKRIAYSPGQAQGALVLRVLQKAGLAKSDVRLVELASTGDVYATALASRQVDVAPIGGIQVKRYQAKYARDGGTTISHGLRDDPSHLYSPVTVLEDSAKAAAIRAYVQHWARALIWVEQNPDEWIERYYVQDQGLTREDGLWLVENAGVPDIPASWTDVIARHQQTVDLLAVETGNKPLKAADLYDLRYETLAADAVKGGVTR</sequence>
<evidence type="ECO:0000313" key="4">
    <source>
        <dbReference type="Proteomes" id="UP001332243"/>
    </source>
</evidence>
<keyword evidence="4" id="KW-1185">Reference proteome</keyword>
<protein>
    <submittedName>
        <fullName evidence="3">ABC transporter substrate-binding protein</fullName>
    </submittedName>
</protein>
<dbReference type="Pfam" id="PF09084">
    <property type="entry name" value="NMT1"/>
    <property type="match status" value="1"/>
</dbReference>
<accession>A0ABU7S0Z4</accession>
<dbReference type="PANTHER" id="PTHR30024:SF48">
    <property type="entry name" value="ABC TRANSPORTER SUBSTRATE-BINDING PROTEIN"/>
    <property type="match status" value="1"/>
</dbReference>
<evidence type="ECO:0000259" key="2">
    <source>
        <dbReference type="Pfam" id="PF09084"/>
    </source>
</evidence>
<feature type="domain" description="SsuA/THI5-like" evidence="2">
    <location>
        <begin position="98"/>
        <end position="284"/>
    </location>
</feature>
<dbReference type="RefSeq" id="WP_331217287.1">
    <property type="nucleotide sequence ID" value="NZ_JAZGQK010000027.1"/>
</dbReference>
<proteinExistence type="predicted"/>
<feature type="chain" id="PRO_5045176547" evidence="1">
    <location>
        <begin position="39"/>
        <end position="364"/>
    </location>
</feature>
<name>A0ABU7S0Z4_9ACTN</name>